<keyword evidence="2" id="KW-0813">Transport</keyword>
<dbReference type="PRINTS" id="PR00690">
    <property type="entry name" value="ADHESNFAMILY"/>
</dbReference>
<dbReference type="InterPro" id="IPR006128">
    <property type="entry name" value="Lipoprotein_PsaA-like"/>
</dbReference>
<accession>A0A381PQ13</accession>
<sequence length="342" mass="36567">MARIIPGIRLWAVLVVALVIGACGGDSENTSENADQENTRLKVVTTVSPITSIVENIGGPRISLEGVVPEGVNSHTFEPAPSMAKLMAGADLIIINGLFLEEPTLALAQSNKKDDAVILALGDRSVTPDEWQFDFTFPESAGHPNPHLWPDPNLGLRYAELVQDRLAALDPDNAAYYAGNLEIFRGKVEKMDQAIRAAVATVPEGNRKLLTYHDSWAYFAKQYGMEVIGAVQPSNFSQPSVREVAELIDQVKELGLPAVFGSEVFSSDVLEAIASEADAQFIDDLADDDLPGKPGDPGHTYLGLMKQNLTAMIPALGGDASVVAGLDIRNVFDGASGAVYPQ</sequence>
<dbReference type="PANTHER" id="PTHR42953:SF1">
    <property type="entry name" value="METAL-BINDING PROTEIN HI_0362-RELATED"/>
    <property type="match status" value="1"/>
</dbReference>
<dbReference type="InterPro" id="IPR006129">
    <property type="entry name" value="AdhesinB"/>
</dbReference>
<comment type="subcellular location">
    <subcellularLocation>
        <location evidence="1">Cell envelope</location>
    </subcellularLocation>
</comment>
<keyword evidence="4" id="KW-0732">Signal</keyword>
<dbReference type="Gene3D" id="3.40.50.1980">
    <property type="entry name" value="Nitrogenase molybdenum iron protein domain"/>
    <property type="match status" value="2"/>
</dbReference>
<reference evidence="5" key="1">
    <citation type="submission" date="2018-05" db="EMBL/GenBank/DDBJ databases">
        <authorList>
            <person name="Lanie J.A."/>
            <person name="Ng W.-L."/>
            <person name="Kazmierczak K.M."/>
            <person name="Andrzejewski T.M."/>
            <person name="Davidsen T.M."/>
            <person name="Wayne K.J."/>
            <person name="Tettelin H."/>
            <person name="Glass J.I."/>
            <person name="Rusch D."/>
            <person name="Podicherti R."/>
            <person name="Tsui H.-C.T."/>
            <person name="Winkler M.E."/>
        </authorList>
    </citation>
    <scope>NUCLEOTIDE SEQUENCE</scope>
</reference>
<evidence type="ECO:0000256" key="1">
    <source>
        <dbReference type="ARBA" id="ARBA00004196"/>
    </source>
</evidence>
<dbReference type="AlphaFoldDB" id="A0A381PQ13"/>
<evidence type="ECO:0000256" key="3">
    <source>
        <dbReference type="ARBA" id="ARBA00022723"/>
    </source>
</evidence>
<dbReference type="GO" id="GO:0007155">
    <property type="term" value="P:cell adhesion"/>
    <property type="evidence" value="ECO:0007669"/>
    <property type="project" value="InterPro"/>
</dbReference>
<dbReference type="GO" id="GO:0030001">
    <property type="term" value="P:metal ion transport"/>
    <property type="evidence" value="ECO:0007669"/>
    <property type="project" value="InterPro"/>
</dbReference>
<evidence type="ECO:0000313" key="5">
    <source>
        <dbReference type="EMBL" id="SUZ69112.1"/>
    </source>
</evidence>
<dbReference type="PROSITE" id="PS51257">
    <property type="entry name" value="PROKAR_LIPOPROTEIN"/>
    <property type="match status" value="1"/>
</dbReference>
<gene>
    <name evidence="5" type="ORF">METZ01_LOCUS21966</name>
</gene>
<proteinExistence type="predicted"/>
<dbReference type="GO" id="GO:0046872">
    <property type="term" value="F:metal ion binding"/>
    <property type="evidence" value="ECO:0007669"/>
    <property type="project" value="UniProtKB-KW"/>
</dbReference>
<dbReference type="Pfam" id="PF01297">
    <property type="entry name" value="ZnuA"/>
    <property type="match status" value="1"/>
</dbReference>
<dbReference type="EMBL" id="UINC01001052">
    <property type="protein sequence ID" value="SUZ69112.1"/>
    <property type="molecule type" value="Genomic_DNA"/>
</dbReference>
<protein>
    <recommendedName>
        <fullName evidence="6">Zinc ABC transporter substrate-binding protein</fullName>
    </recommendedName>
</protein>
<dbReference type="SUPFAM" id="SSF53807">
    <property type="entry name" value="Helical backbone' metal receptor"/>
    <property type="match status" value="1"/>
</dbReference>
<evidence type="ECO:0000256" key="2">
    <source>
        <dbReference type="ARBA" id="ARBA00022448"/>
    </source>
</evidence>
<dbReference type="InterPro" id="IPR006127">
    <property type="entry name" value="ZnuA-like"/>
</dbReference>
<keyword evidence="3" id="KW-0479">Metal-binding</keyword>
<organism evidence="5">
    <name type="scientific">marine metagenome</name>
    <dbReference type="NCBI Taxonomy" id="408172"/>
    <lineage>
        <taxon>unclassified sequences</taxon>
        <taxon>metagenomes</taxon>
        <taxon>ecological metagenomes</taxon>
    </lineage>
</organism>
<evidence type="ECO:0008006" key="6">
    <source>
        <dbReference type="Google" id="ProtNLM"/>
    </source>
</evidence>
<dbReference type="GO" id="GO:0030313">
    <property type="term" value="C:cell envelope"/>
    <property type="evidence" value="ECO:0007669"/>
    <property type="project" value="UniProtKB-SubCell"/>
</dbReference>
<dbReference type="PRINTS" id="PR00691">
    <property type="entry name" value="ADHESINB"/>
</dbReference>
<name>A0A381PQ13_9ZZZZ</name>
<evidence type="ECO:0000256" key="4">
    <source>
        <dbReference type="ARBA" id="ARBA00022729"/>
    </source>
</evidence>
<dbReference type="InterPro" id="IPR050492">
    <property type="entry name" value="Bact_metal-bind_prot9"/>
</dbReference>
<dbReference type="PANTHER" id="PTHR42953">
    <property type="entry name" value="HIGH-AFFINITY ZINC UPTAKE SYSTEM PROTEIN ZNUA-RELATED"/>
    <property type="match status" value="1"/>
</dbReference>